<dbReference type="SUPFAM" id="SSF89000">
    <property type="entry name" value="post-HMGL domain-like"/>
    <property type="match status" value="1"/>
</dbReference>
<sequence>MAHVEFLDETMRDGQQSLWGMRMRAGMALPVSPIIDRTGFRVIDLAGSSMMEVLIRHCRENPWEGLDLLVQSMPRTPIRGGMRSNASVTFGVTPDSLMDVWMRQLNRHGVRSFWIYDVLFNIDKTLRLAKVAKEFGSEVAGAIMYTLSPVHTDEYYADKAGKLSASPDIDTLLLYDTAGTLDKERLTTLVPAIVANARGKKIEFHSNNILGMSAKAYLDSIELGVSILHTASRPMANGPSVPSTEIMVKNIELKGHTHDLDISLLKPVADHFEAVGKAAGYLVNQYSEYDILSIEHQIPGGMTGTLKAQLAQHNMSDKLDEVLTETARVRRELGYPGMATPFSQLVGTLAVLNIVSGKRYAIVPDEVIQYAAGFYGQTVAPIDPNVLDKIMSAPRAKEVLANPPEQPTIEELRKRYCTTNDDELILRALVPEADLDRMWAAGPVNTTYPLLSSSELDQVRRLMQTARAPVVQIKSSAMNLSLRRNRV</sequence>
<dbReference type="EMBL" id="LT670818">
    <property type="protein sequence ID" value="SHH39166.1"/>
    <property type="molecule type" value="Genomic_DNA"/>
</dbReference>
<protein>
    <submittedName>
        <fullName evidence="2">Oxaloacetate decarboxylase, alpha subunit</fullName>
    </submittedName>
</protein>
<proteinExistence type="predicted"/>
<dbReference type="GO" id="GO:0006094">
    <property type="term" value="P:gluconeogenesis"/>
    <property type="evidence" value="ECO:0007669"/>
    <property type="project" value="TreeGrafter"/>
</dbReference>
<dbReference type="RefSeq" id="WP_079570303.1">
    <property type="nucleotide sequence ID" value="NZ_LT670818.1"/>
</dbReference>
<dbReference type="PANTHER" id="PTHR43778:SF2">
    <property type="entry name" value="PYRUVATE CARBOXYLASE, MITOCHONDRIAL"/>
    <property type="match status" value="1"/>
</dbReference>
<dbReference type="GO" id="GO:0005737">
    <property type="term" value="C:cytoplasm"/>
    <property type="evidence" value="ECO:0007669"/>
    <property type="project" value="TreeGrafter"/>
</dbReference>
<organism evidence="2 3">
    <name type="scientific">Bradyrhizobium erythrophlei</name>
    <dbReference type="NCBI Taxonomy" id="1437360"/>
    <lineage>
        <taxon>Bacteria</taxon>
        <taxon>Pseudomonadati</taxon>
        <taxon>Pseudomonadota</taxon>
        <taxon>Alphaproteobacteria</taxon>
        <taxon>Hyphomicrobiales</taxon>
        <taxon>Nitrobacteraceae</taxon>
        <taxon>Bradyrhizobium</taxon>
    </lineage>
</organism>
<evidence type="ECO:0000259" key="1">
    <source>
        <dbReference type="PROSITE" id="PS50991"/>
    </source>
</evidence>
<accession>A0A1M5SKT9</accession>
<evidence type="ECO:0000313" key="2">
    <source>
        <dbReference type="EMBL" id="SHH39166.1"/>
    </source>
</evidence>
<gene>
    <name evidence="2" type="ORF">SAMN05444169_7206</name>
</gene>
<dbReference type="PROSITE" id="PS50991">
    <property type="entry name" value="PYR_CT"/>
    <property type="match status" value="1"/>
</dbReference>
<evidence type="ECO:0000313" key="3">
    <source>
        <dbReference type="Proteomes" id="UP000190675"/>
    </source>
</evidence>
<dbReference type="GO" id="GO:0004736">
    <property type="term" value="F:pyruvate carboxylase activity"/>
    <property type="evidence" value="ECO:0007669"/>
    <property type="project" value="TreeGrafter"/>
</dbReference>
<dbReference type="Proteomes" id="UP000190675">
    <property type="component" value="Chromosome I"/>
</dbReference>
<feature type="domain" description="Pyruvate carboxyltransferase" evidence="1">
    <location>
        <begin position="4"/>
        <end position="266"/>
    </location>
</feature>
<reference evidence="2 3" key="1">
    <citation type="submission" date="2016-11" db="EMBL/GenBank/DDBJ databases">
        <authorList>
            <person name="Jaros S."/>
            <person name="Januszkiewicz K."/>
            <person name="Wedrychowicz H."/>
        </authorList>
    </citation>
    <scope>NUCLEOTIDE SEQUENCE [LARGE SCALE GENOMIC DNA]</scope>
    <source>
        <strain evidence="2 3">GAS242</strain>
    </source>
</reference>
<dbReference type="AlphaFoldDB" id="A0A1M5SKT9"/>
<dbReference type="OrthoDB" id="9769961at2"/>
<dbReference type="InterPro" id="IPR003379">
    <property type="entry name" value="Carboxylase_cons_dom"/>
</dbReference>
<dbReference type="SUPFAM" id="SSF51569">
    <property type="entry name" value="Aldolase"/>
    <property type="match status" value="1"/>
</dbReference>
<dbReference type="Pfam" id="PF02436">
    <property type="entry name" value="PYC_OADA"/>
    <property type="match status" value="1"/>
</dbReference>
<dbReference type="InterPro" id="IPR013785">
    <property type="entry name" value="Aldolase_TIM"/>
</dbReference>
<dbReference type="PANTHER" id="PTHR43778">
    <property type="entry name" value="PYRUVATE CARBOXYLASE"/>
    <property type="match status" value="1"/>
</dbReference>
<dbReference type="InterPro" id="IPR055268">
    <property type="entry name" value="PCB-like"/>
</dbReference>
<dbReference type="Gene3D" id="3.20.20.70">
    <property type="entry name" value="Aldolase class I"/>
    <property type="match status" value="1"/>
</dbReference>
<dbReference type="InterPro" id="IPR000891">
    <property type="entry name" value="PYR_CT"/>
</dbReference>
<name>A0A1M5SKT9_9BRAD</name>